<dbReference type="InterPro" id="IPR009057">
    <property type="entry name" value="Homeodomain-like_sf"/>
</dbReference>
<dbReference type="Gene3D" id="3.30.420.10">
    <property type="entry name" value="Ribonuclease H-like superfamily/Ribonuclease H"/>
    <property type="match status" value="1"/>
</dbReference>
<proteinExistence type="predicted"/>
<dbReference type="Pfam" id="PF09039">
    <property type="entry name" value="HTH_Tnp_Mu_2"/>
    <property type="match status" value="1"/>
</dbReference>
<keyword evidence="4" id="KW-1185">Reference proteome</keyword>
<dbReference type="SUPFAM" id="SSF50610">
    <property type="entry name" value="mu transposase, C-terminal domain"/>
    <property type="match status" value="1"/>
</dbReference>
<dbReference type="Proteomes" id="UP000198615">
    <property type="component" value="Unassembled WGS sequence"/>
</dbReference>
<dbReference type="RefSeq" id="WP_175474391.1">
    <property type="nucleotide sequence ID" value="NZ_FNBW01000037.1"/>
</dbReference>
<dbReference type="InterPro" id="IPR036388">
    <property type="entry name" value="WH-like_DNA-bd_sf"/>
</dbReference>
<dbReference type="InterPro" id="IPR012337">
    <property type="entry name" value="RNaseH-like_sf"/>
</dbReference>
<dbReference type="InterPro" id="IPR003314">
    <property type="entry name" value="Mu-type_HTH"/>
</dbReference>
<evidence type="ECO:0000313" key="3">
    <source>
        <dbReference type="EMBL" id="SDG61506.1"/>
    </source>
</evidence>
<name>A0A8G2F0E1_9PROT</name>
<dbReference type="SUPFAM" id="SSF46689">
    <property type="entry name" value="Homeodomain-like"/>
    <property type="match status" value="2"/>
</dbReference>
<dbReference type="Pfam" id="PF09299">
    <property type="entry name" value="Mu-transpos_C"/>
    <property type="match status" value="1"/>
</dbReference>
<dbReference type="Pfam" id="PF02914">
    <property type="entry name" value="DDE_2"/>
    <property type="match status" value="1"/>
</dbReference>
<evidence type="ECO:0000256" key="1">
    <source>
        <dbReference type="SAM" id="MobiDB-lite"/>
    </source>
</evidence>
<dbReference type="InterPro" id="IPR004189">
    <property type="entry name" value="Phage_Mu_transposase"/>
</dbReference>
<dbReference type="InterPro" id="IPR036397">
    <property type="entry name" value="RNaseH_sf"/>
</dbReference>
<accession>A0A8G2F0E1</accession>
<dbReference type="GO" id="GO:0015074">
    <property type="term" value="P:DNA integration"/>
    <property type="evidence" value="ECO:0007669"/>
    <property type="project" value="InterPro"/>
</dbReference>
<dbReference type="Gene3D" id="1.10.10.10">
    <property type="entry name" value="Winged helix-like DNA-binding domain superfamily/Winged helix DNA-binding domain"/>
    <property type="match status" value="1"/>
</dbReference>
<dbReference type="InterPro" id="IPR015126">
    <property type="entry name" value="Mu_I-gamma"/>
</dbReference>
<sequence>MRVEWFTAAELADMKLRGLPRTKRGVNILADREDWQAMQTLSGQSLARKRAGREGAGGLEYHYTVLPTLAQVALLAREVRERAAEANAQHAEPGRGEIWQHFEAATSKSKDRARRNLAILTAVLDLERGGANRSAAVAQAAVDNKVAISAIWNWFDAVAGKDRADWLAWLTPRYSRSSGQASEIHPDAWDFFLADYLRLSKPSVAECWQRLQDAARDHGWVLPRTPKTLSRKLKREIDPEVITLRREGMEEFNRKYPAQRRDRSDLRALEALNYDGHKIDLFVEWPGGEIGRAFLLGFQDLSSNKIVSWRLDTTENATGFRLAFGDVIENWGIPDTVFSDNTMAAAAKANTGGAKYRNRYKPRDDDFLGLFPALGIDLRFTKPGHGQSKPIERAFGELARYISKAPEFEGAYTGNSATNKPANYGSRTVRMIDLLRVCEREINRYNSRTDRNSLVAQGRSFDDVFNESYERDLIRKVGPEDEAIRRLWLLSVVGLTCRQPDGVLHLYGNRYYDPALARYIGRKVAVRYDPDRLGKHVHVYDLDGTYITAAGCIADTGFMDESGAKKHAKAMKTRLRATRELADAQIVLSERDVARMLPAPETPVKPEAKVVKPQRFNATAAKPQPTRLPEHDPNALPEEFVNNVMAMKAIRDRTRL</sequence>
<reference evidence="3 4" key="1">
    <citation type="submission" date="2016-10" db="EMBL/GenBank/DDBJ databases">
        <authorList>
            <person name="Varghese N."/>
            <person name="Submissions S."/>
        </authorList>
    </citation>
    <scope>NUCLEOTIDE SEQUENCE [LARGE SCALE GENOMIC DNA]</scope>
    <source>
        <strain evidence="3 4">DSM 18839</strain>
    </source>
</reference>
<dbReference type="Gene3D" id="2.30.30.130">
    <property type="entry name" value="Transposase, Mu, C-terminal"/>
    <property type="match status" value="1"/>
</dbReference>
<organism evidence="3 4">
    <name type="scientific">Thalassobaculum litoreum DSM 18839</name>
    <dbReference type="NCBI Taxonomy" id="1123362"/>
    <lineage>
        <taxon>Bacteria</taxon>
        <taxon>Pseudomonadati</taxon>
        <taxon>Pseudomonadota</taxon>
        <taxon>Alphaproteobacteria</taxon>
        <taxon>Rhodospirillales</taxon>
        <taxon>Thalassobaculaceae</taxon>
        <taxon>Thalassobaculum</taxon>
    </lineage>
</organism>
<dbReference type="GO" id="GO:0003677">
    <property type="term" value="F:DNA binding"/>
    <property type="evidence" value="ECO:0007669"/>
    <property type="project" value="UniProtKB-KW"/>
</dbReference>
<feature type="region of interest" description="Disordered" evidence="1">
    <location>
        <begin position="616"/>
        <end position="635"/>
    </location>
</feature>
<evidence type="ECO:0000259" key="2">
    <source>
        <dbReference type="PROSITE" id="PS51702"/>
    </source>
</evidence>
<dbReference type="Gene3D" id="1.10.10.60">
    <property type="entry name" value="Homeodomain-like"/>
    <property type="match status" value="2"/>
</dbReference>
<dbReference type="EMBL" id="FNBW01000037">
    <property type="protein sequence ID" value="SDG61506.1"/>
    <property type="molecule type" value="Genomic_DNA"/>
</dbReference>
<keyword evidence="3" id="KW-0238">DNA-binding</keyword>
<dbReference type="SUPFAM" id="SSF53098">
    <property type="entry name" value="Ribonuclease H-like"/>
    <property type="match status" value="1"/>
</dbReference>
<dbReference type="PROSITE" id="PS51702">
    <property type="entry name" value="HTH_MU"/>
    <property type="match status" value="1"/>
</dbReference>
<dbReference type="AlphaFoldDB" id="A0A8G2F0E1"/>
<feature type="domain" description="HTH Mu-type" evidence="2">
    <location>
        <begin position="4"/>
        <end position="82"/>
    </location>
</feature>
<dbReference type="SUPFAM" id="SSF46955">
    <property type="entry name" value="Putative DNA-binding domain"/>
    <property type="match status" value="1"/>
</dbReference>
<dbReference type="GO" id="GO:0006313">
    <property type="term" value="P:DNA transposition"/>
    <property type="evidence" value="ECO:0007669"/>
    <property type="project" value="InterPro"/>
</dbReference>
<dbReference type="InterPro" id="IPR009061">
    <property type="entry name" value="DNA-bd_dom_put_sf"/>
</dbReference>
<comment type="caution">
    <text evidence="3">The sequence shown here is derived from an EMBL/GenBank/DDBJ whole genome shotgun (WGS) entry which is preliminary data.</text>
</comment>
<dbReference type="InterPro" id="IPR009004">
    <property type="entry name" value="Transposase_Mu_C"/>
</dbReference>
<protein>
    <submittedName>
        <fullName evidence="3">Mu DNA-binding domain-containing protein</fullName>
    </submittedName>
</protein>
<evidence type="ECO:0000313" key="4">
    <source>
        <dbReference type="Proteomes" id="UP000198615"/>
    </source>
</evidence>
<dbReference type="GO" id="GO:0004803">
    <property type="term" value="F:transposase activity"/>
    <property type="evidence" value="ECO:0007669"/>
    <property type="project" value="InterPro"/>
</dbReference>
<dbReference type="InterPro" id="IPR015378">
    <property type="entry name" value="Transposase-like_Mu_C"/>
</dbReference>
<dbReference type="Pfam" id="PF02316">
    <property type="entry name" value="HTH_Tnp_Mu_1"/>
    <property type="match status" value="1"/>
</dbReference>
<gene>
    <name evidence="3" type="ORF">SAMN05660686_05024</name>
</gene>